<dbReference type="Proteomes" id="UP000824469">
    <property type="component" value="Unassembled WGS sequence"/>
</dbReference>
<comment type="caution">
    <text evidence="2">The sequence shown here is derived from an EMBL/GenBank/DDBJ whole genome shotgun (WGS) entry which is preliminary data.</text>
</comment>
<proteinExistence type="predicted"/>
<organism evidence="2 3">
    <name type="scientific">Taxus chinensis</name>
    <name type="common">Chinese yew</name>
    <name type="synonym">Taxus wallichiana var. chinensis</name>
    <dbReference type="NCBI Taxonomy" id="29808"/>
    <lineage>
        <taxon>Eukaryota</taxon>
        <taxon>Viridiplantae</taxon>
        <taxon>Streptophyta</taxon>
        <taxon>Embryophyta</taxon>
        <taxon>Tracheophyta</taxon>
        <taxon>Spermatophyta</taxon>
        <taxon>Pinopsida</taxon>
        <taxon>Pinidae</taxon>
        <taxon>Conifers II</taxon>
        <taxon>Cupressales</taxon>
        <taxon>Taxaceae</taxon>
        <taxon>Taxus</taxon>
    </lineage>
</organism>
<reference evidence="2 3" key="1">
    <citation type="journal article" date="2021" name="Nat. Plants">
        <title>The Taxus genome provides insights into paclitaxel biosynthesis.</title>
        <authorList>
            <person name="Xiong X."/>
            <person name="Gou J."/>
            <person name="Liao Q."/>
            <person name="Li Y."/>
            <person name="Zhou Q."/>
            <person name="Bi G."/>
            <person name="Li C."/>
            <person name="Du R."/>
            <person name="Wang X."/>
            <person name="Sun T."/>
            <person name="Guo L."/>
            <person name="Liang H."/>
            <person name="Lu P."/>
            <person name="Wu Y."/>
            <person name="Zhang Z."/>
            <person name="Ro D.K."/>
            <person name="Shang Y."/>
            <person name="Huang S."/>
            <person name="Yan J."/>
        </authorList>
    </citation>
    <scope>NUCLEOTIDE SEQUENCE [LARGE SCALE GENOMIC DNA]</scope>
    <source>
        <strain evidence="2">Ta-2019</strain>
    </source>
</reference>
<accession>A0AA38CDK1</accession>
<evidence type="ECO:0000256" key="1">
    <source>
        <dbReference type="SAM" id="MobiDB-lite"/>
    </source>
</evidence>
<feature type="region of interest" description="Disordered" evidence="1">
    <location>
        <begin position="131"/>
        <end position="164"/>
    </location>
</feature>
<sequence length="311" mass="34800">MDRYVGLKRKVPLLYEERSGSPTTVVPKLKKQPFRPPFAVLKEDQNSLPNDTTESKQNATTNVLCKFTENVGEANDGVWPVSTPKENLRTHLVTLNLRKQPLLSQRHGNILESDCDERPGQLDTNDSLLSASKLNLPAPNPQSANQNASTSAKEKSAKSVKTYESATRKPFISRDLINPVKNSYSIKTENNVDARQAQYYSVLYAKRKNNTKPKGPWSDGVLLVSGRKYTLQSIDGKPVTEVDCQGCRHISEGVTLEFGKFHLEVVRESSHDEYSTGALFMRNTSSNSHFVESIQRSNKRPSFQHSHIKAG</sequence>
<evidence type="ECO:0008006" key="4">
    <source>
        <dbReference type="Google" id="ProtNLM"/>
    </source>
</evidence>
<gene>
    <name evidence="2" type="ORF">KI387_029932</name>
</gene>
<protein>
    <recommendedName>
        <fullName evidence="4">DUF2439 domain-containing protein</fullName>
    </recommendedName>
</protein>
<name>A0AA38CDK1_TAXCH</name>
<evidence type="ECO:0000313" key="3">
    <source>
        <dbReference type="Proteomes" id="UP000824469"/>
    </source>
</evidence>
<feature type="non-terminal residue" evidence="2">
    <location>
        <position position="1"/>
    </location>
</feature>
<keyword evidence="3" id="KW-1185">Reference proteome</keyword>
<evidence type="ECO:0000313" key="2">
    <source>
        <dbReference type="EMBL" id="KAH9298250.1"/>
    </source>
</evidence>
<dbReference type="EMBL" id="JAHRHJ020000010">
    <property type="protein sequence ID" value="KAH9298250.1"/>
    <property type="molecule type" value="Genomic_DNA"/>
</dbReference>
<dbReference type="AlphaFoldDB" id="A0AA38CDK1"/>